<reference evidence="1" key="1">
    <citation type="submission" date="2021-03" db="EMBL/GenBank/DDBJ databases">
        <title>Draft genome sequence of rust myrtle Austropuccinia psidii MF-1, a brazilian biotype.</title>
        <authorList>
            <person name="Quecine M.C."/>
            <person name="Pachon D.M.R."/>
            <person name="Bonatelli M.L."/>
            <person name="Correr F.H."/>
            <person name="Franceschini L.M."/>
            <person name="Leite T.F."/>
            <person name="Margarido G.R.A."/>
            <person name="Almeida C.A."/>
            <person name="Ferrarezi J.A."/>
            <person name="Labate C.A."/>
        </authorList>
    </citation>
    <scope>NUCLEOTIDE SEQUENCE</scope>
    <source>
        <strain evidence="1">MF-1</strain>
    </source>
</reference>
<proteinExistence type="predicted"/>
<name>A0A9Q3K4I6_9BASI</name>
<dbReference type="OrthoDB" id="2501705at2759"/>
<evidence type="ECO:0000313" key="2">
    <source>
        <dbReference type="Proteomes" id="UP000765509"/>
    </source>
</evidence>
<comment type="caution">
    <text evidence="1">The sequence shown here is derived from an EMBL/GenBank/DDBJ whole genome shotgun (WGS) entry which is preliminary data.</text>
</comment>
<keyword evidence="2" id="KW-1185">Reference proteome</keyword>
<accession>A0A9Q3K4I6</accession>
<dbReference type="EMBL" id="AVOT02094896">
    <property type="protein sequence ID" value="MBW0574770.1"/>
    <property type="molecule type" value="Genomic_DNA"/>
</dbReference>
<dbReference type="Proteomes" id="UP000765509">
    <property type="component" value="Unassembled WGS sequence"/>
</dbReference>
<evidence type="ECO:0000313" key="1">
    <source>
        <dbReference type="EMBL" id="MBW0574770.1"/>
    </source>
</evidence>
<protein>
    <submittedName>
        <fullName evidence="1">Uncharacterized protein</fullName>
    </submittedName>
</protein>
<organism evidence="1 2">
    <name type="scientific">Austropuccinia psidii MF-1</name>
    <dbReference type="NCBI Taxonomy" id="1389203"/>
    <lineage>
        <taxon>Eukaryota</taxon>
        <taxon>Fungi</taxon>
        <taxon>Dikarya</taxon>
        <taxon>Basidiomycota</taxon>
        <taxon>Pucciniomycotina</taxon>
        <taxon>Pucciniomycetes</taxon>
        <taxon>Pucciniales</taxon>
        <taxon>Sphaerophragmiaceae</taxon>
        <taxon>Austropuccinia</taxon>
    </lineage>
</organism>
<dbReference type="AlphaFoldDB" id="A0A9Q3K4I6"/>
<sequence>MRSAVHSHCLFLPKFRDKDFSSLPAPPSTEEFEIAIQVAGNLGYVPKDVFNGPSTKFQSQSFQNYCKNELHKLGPKQFTWDWESSWKHPFKELISKVFYCTFHLTLVSPEYHHYCWNKDHNNYGVVAALMEQYFTYLKRELKSIQKDAEYLAEKKENQKLANICQSASYSVSSL</sequence>
<gene>
    <name evidence="1" type="ORF">O181_114485</name>
</gene>